<accession>A0AAX2SG34</accession>
<dbReference type="Pfam" id="PF08021">
    <property type="entry name" value="FAD_binding_9"/>
    <property type="match status" value="1"/>
</dbReference>
<evidence type="ECO:0000313" key="3">
    <source>
        <dbReference type="Proteomes" id="UP000298017"/>
    </source>
</evidence>
<dbReference type="SUPFAM" id="SSF63380">
    <property type="entry name" value="Riboflavin synthase domain-like"/>
    <property type="match status" value="1"/>
</dbReference>
<protein>
    <submittedName>
        <fullName evidence="2">Siderophore-interacting protein</fullName>
    </submittedName>
</protein>
<evidence type="ECO:0000313" key="2">
    <source>
        <dbReference type="EMBL" id="TFI02353.1"/>
    </source>
</evidence>
<evidence type="ECO:0000259" key="1">
    <source>
        <dbReference type="PROSITE" id="PS51384"/>
    </source>
</evidence>
<dbReference type="InterPro" id="IPR017927">
    <property type="entry name" value="FAD-bd_FR_type"/>
</dbReference>
<dbReference type="RefSeq" id="WP_102613772.1">
    <property type="nucleotide sequence ID" value="NZ_CABMOG010000012.1"/>
</dbReference>
<dbReference type="Gene3D" id="3.40.50.80">
    <property type="entry name" value="Nucleotide-binding domain of ferredoxin-NADP reductase (FNR) module"/>
    <property type="match status" value="1"/>
</dbReference>
<comment type="caution">
    <text evidence="2">The sequence shown here is derived from an EMBL/GenBank/DDBJ whole genome shotgun (WGS) entry which is preliminary data.</text>
</comment>
<keyword evidence="3" id="KW-1185">Reference proteome</keyword>
<dbReference type="InterPro" id="IPR013113">
    <property type="entry name" value="SIP_FAD-bd"/>
</dbReference>
<dbReference type="AlphaFoldDB" id="A0AAX2SG34"/>
<proteinExistence type="predicted"/>
<dbReference type="PANTHER" id="PTHR30157:SF0">
    <property type="entry name" value="NADPH-DEPENDENT FERRIC-CHELATE REDUCTASE"/>
    <property type="match status" value="1"/>
</dbReference>
<dbReference type="InterPro" id="IPR039374">
    <property type="entry name" value="SIP_fam"/>
</dbReference>
<dbReference type="EMBL" id="SPNK01000003">
    <property type="protein sequence ID" value="TFI02353.1"/>
    <property type="molecule type" value="Genomic_DNA"/>
</dbReference>
<dbReference type="GO" id="GO:0016491">
    <property type="term" value="F:oxidoreductase activity"/>
    <property type="evidence" value="ECO:0007669"/>
    <property type="project" value="InterPro"/>
</dbReference>
<organism evidence="2 3">
    <name type="scientific">Kocuria rhizophila</name>
    <dbReference type="NCBI Taxonomy" id="72000"/>
    <lineage>
        <taxon>Bacteria</taxon>
        <taxon>Bacillati</taxon>
        <taxon>Actinomycetota</taxon>
        <taxon>Actinomycetes</taxon>
        <taxon>Micrococcales</taxon>
        <taxon>Micrococcaceae</taxon>
        <taxon>Kocuria</taxon>
    </lineage>
</organism>
<dbReference type="PANTHER" id="PTHR30157">
    <property type="entry name" value="FERRIC REDUCTASE, NADPH-DEPENDENT"/>
    <property type="match status" value="1"/>
</dbReference>
<dbReference type="InterPro" id="IPR039261">
    <property type="entry name" value="FNR_nucleotide-bd"/>
</dbReference>
<gene>
    <name evidence="2" type="ORF">E4P33_04770</name>
</gene>
<dbReference type="Proteomes" id="UP000298017">
    <property type="component" value="Unassembled WGS sequence"/>
</dbReference>
<dbReference type="CDD" id="cd06193">
    <property type="entry name" value="siderophore_interacting"/>
    <property type="match status" value="1"/>
</dbReference>
<dbReference type="InterPro" id="IPR017938">
    <property type="entry name" value="Riboflavin_synthase-like_b-brl"/>
</dbReference>
<name>A0AAX2SG34_KOCRH</name>
<dbReference type="PROSITE" id="PS51384">
    <property type="entry name" value="FAD_FR"/>
    <property type="match status" value="1"/>
</dbReference>
<reference evidence="2 3" key="1">
    <citation type="submission" date="2019-03" db="EMBL/GenBank/DDBJ databases">
        <title>Genome Sequencing and Assembly of Various Microbes Isolated from Alder Root Nodule.</title>
        <authorList>
            <person name="Swanson E."/>
            <person name="Sevigny J.L."/>
            <person name="Pesce C."/>
            <person name="Davis I."/>
            <person name="Kleiner V."/>
            <person name="Tisa L."/>
        </authorList>
    </citation>
    <scope>NUCLEOTIDE SEQUENCE [LARGE SCALE GENOMIC DNA]</scope>
    <source>
        <strain evidence="2 3">4R-31</strain>
    </source>
</reference>
<dbReference type="InterPro" id="IPR007037">
    <property type="entry name" value="SIP_rossman_dom"/>
</dbReference>
<sequence length="284" mass="30977">MPRIPAPADRKPQINLSVLERIRLAPAMARVVCRIDNPEDFRDVAPPEKYVKLLFFSPQTLAATAPGELPDYWAVRESAPPHEQPVSRHMTLRRVDLSTATLWIDVALHGGEGHAGPWAASARPGDRIVALGPGGKWVPDPAASWSIFAGDDAAVPSVLANLEALPGTARGEAVLEVQDASHELDLSDTAVPEGVRVRWVHRADERPGERALVVGLSEAAWPEDLTGVQAFVHGEREAMKAARRELFDVRGLDRSQVSLSGYWARGRTEDVFQAEKKLPVGKIL</sequence>
<dbReference type="Pfam" id="PF04954">
    <property type="entry name" value="SIP"/>
    <property type="match status" value="1"/>
</dbReference>
<feature type="domain" description="FAD-binding FR-type" evidence="1">
    <location>
        <begin position="11"/>
        <end position="140"/>
    </location>
</feature>
<dbReference type="Gene3D" id="2.40.30.10">
    <property type="entry name" value="Translation factors"/>
    <property type="match status" value="1"/>
</dbReference>